<dbReference type="FunFam" id="2.30.29.30:FF:000027">
    <property type="entry name" value="Non-specific serine/threonine protein kinase"/>
    <property type="match status" value="1"/>
</dbReference>
<dbReference type="InterPro" id="IPR017441">
    <property type="entry name" value="Protein_kinase_ATP_BS"/>
</dbReference>
<name>A0A8C3VXK4_9CETA</name>
<keyword evidence="14" id="KW-1185">Reference proteome</keyword>
<comment type="similarity">
    <text evidence="1">Belongs to the protein kinase superfamily. AGC Ser/Thr protein kinase family. RAC subfamily.</text>
</comment>
<dbReference type="SUPFAM" id="SSF56112">
    <property type="entry name" value="Protein kinase-like (PK-like)"/>
    <property type="match status" value="1"/>
</dbReference>
<organism evidence="13 14">
    <name type="scientific">Catagonus wagneri</name>
    <name type="common">Chacoan peccary</name>
    <dbReference type="NCBI Taxonomy" id="51154"/>
    <lineage>
        <taxon>Eukaryota</taxon>
        <taxon>Metazoa</taxon>
        <taxon>Chordata</taxon>
        <taxon>Craniata</taxon>
        <taxon>Vertebrata</taxon>
        <taxon>Euteleostomi</taxon>
        <taxon>Mammalia</taxon>
        <taxon>Eutheria</taxon>
        <taxon>Laurasiatheria</taxon>
        <taxon>Artiodactyla</taxon>
        <taxon>Suina</taxon>
        <taxon>Tayassuidae</taxon>
        <taxon>Catagonus</taxon>
    </lineage>
</organism>
<dbReference type="Proteomes" id="UP000694540">
    <property type="component" value="Unplaced"/>
</dbReference>
<dbReference type="InterPro" id="IPR000961">
    <property type="entry name" value="AGC-kinase_C"/>
</dbReference>
<evidence type="ECO:0000256" key="8">
    <source>
        <dbReference type="ARBA" id="ARBA00022840"/>
    </source>
</evidence>
<dbReference type="GO" id="GO:0004674">
    <property type="term" value="F:protein serine/threonine kinase activity"/>
    <property type="evidence" value="ECO:0007669"/>
    <property type="project" value="UniProtKB-KW"/>
</dbReference>
<evidence type="ECO:0000313" key="13">
    <source>
        <dbReference type="Ensembl" id="ENSCWAP00000003187.1"/>
    </source>
</evidence>
<feature type="domain" description="AGC-kinase C-terminal" evidence="12">
    <location>
        <begin position="367"/>
        <end position="438"/>
    </location>
</feature>
<feature type="domain" description="Protein kinase" evidence="11">
    <location>
        <begin position="152"/>
        <end position="366"/>
    </location>
</feature>
<dbReference type="InterPro" id="IPR011009">
    <property type="entry name" value="Kinase-like_dom_sf"/>
</dbReference>
<evidence type="ECO:0000256" key="3">
    <source>
        <dbReference type="ARBA" id="ARBA00022527"/>
    </source>
</evidence>
<evidence type="ECO:0000259" key="11">
    <source>
        <dbReference type="PROSITE" id="PS50011"/>
    </source>
</evidence>
<keyword evidence="5" id="KW-0808">Transferase</keyword>
<evidence type="ECO:0000313" key="14">
    <source>
        <dbReference type="Proteomes" id="UP000694540"/>
    </source>
</evidence>
<evidence type="ECO:0000256" key="7">
    <source>
        <dbReference type="ARBA" id="ARBA00022777"/>
    </source>
</evidence>
<dbReference type="AlphaFoldDB" id="A0A8C3VXK4"/>
<dbReference type="PANTHER" id="PTHR24351">
    <property type="entry name" value="RIBOSOMAL PROTEIN S6 KINASE"/>
    <property type="match status" value="1"/>
</dbReference>
<dbReference type="EC" id="2.7.11.1" evidence="2"/>
<keyword evidence="6 9" id="KW-0547">Nucleotide-binding</keyword>
<protein>
    <recommendedName>
        <fullName evidence="2">non-specific serine/threonine protein kinase</fullName>
        <ecNumber evidence="2">2.7.11.1</ecNumber>
    </recommendedName>
</protein>
<dbReference type="PROSITE" id="PS50011">
    <property type="entry name" value="PROTEIN_KINASE_DOM"/>
    <property type="match status" value="1"/>
</dbReference>
<keyword evidence="4" id="KW-0597">Phosphoprotein</keyword>
<proteinExistence type="inferred from homology"/>
<evidence type="ECO:0000256" key="1">
    <source>
        <dbReference type="ARBA" id="ARBA00006935"/>
    </source>
</evidence>
<dbReference type="InterPro" id="IPR011993">
    <property type="entry name" value="PH-like_dom_sf"/>
</dbReference>
<evidence type="ECO:0000259" key="12">
    <source>
        <dbReference type="PROSITE" id="PS51285"/>
    </source>
</evidence>
<dbReference type="Pfam" id="PF00169">
    <property type="entry name" value="PH"/>
    <property type="match status" value="1"/>
</dbReference>
<sequence length="438" mass="50926">MNEVSVIKEGWLHKRGEYIKTWRPRYFLLKSDGSFIGYKERPEAPDQTLPPLNNFSVAECQLMKTERPRPNTFVIRCLQWTTVIERTFHVDSPDEREEWMRAIQMVANSLKQRGPGEDPMDYKCGSPSDSSAAEEMEVAVSKARAKVTMNDFDYLKLLGKGTFGKVILVREKASGRYYAMKILRKEVIIAKDEVAHTVTESRVLQNTRHPFLTALKYAFQTHDRLCFVMEYANGGELFFHLSRERVFTEERARFYGAEIVSALEYLHSRDVVYRDIKVLEDNDYGRAVDWWGLGVVMYEMMCGRLPFYNQDHERLFELILMEEIRFPRTLSPEAKSLLAGLLKKDPKQRLGGGPSDAKEVMEHRFFLAISWQDVVQKKLLPPFKPQVTSEVDTRYFDDEFTAQSITITPPDRYDSLGSLELDQRTHFPQFSYSASIRE</sequence>
<dbReference type="SMART" id="SM00233">
    <property type="entry name" value="PH"/>
    <property type="match status" value="1"/>
</dbReference>
<dbReference type="GeneTree" id="ENSGT00940000157189"/>
<reference evidence="13" key="2">
    <citation type="submission" date="2025-09" db="UniProtKB">
        <authorList>
            <consortium name="Ensembl"/>
        </authorList>
    </citation>
    <scope>IDENTIFICATION</scope>
</reference>
<dbReference type="Ensembl" id="ENSCWAT00000003468.1">
    <property type="protein sequence ID" value="ENSCWAP00000003187.1"/>
    <property type="gene ID" value="ENSCWAG00000002518.1"/>
</dbReference>
<feature type="domain" description="PH" evidence="10">
    <location>
        <begin position="5"/>
        <end position="108"/>
    </location>
</feature>
<dbReference type="GO" id="GO:0005524">
    <property type="term" value="F:ATP binding"/>
    <property type="evidence" value="ECO:0007669"/>
    <property type="project" value="UniProtKB-UniRule"/>
</dbReference>
<reference evidence="13" key="1">
    <citation type="submission" date="2025-08" db="UniProtKB">
        <authorList>
            <consortium name="Ensembl"/>
        </authorList>
    </citation>
    <scope>IDENTIFICATION</scope>
</reference>
<dbReference type="Pfam" id="PF00069">
    <property type="entry name" value="Pkinase"/>
    <property type="match status" value="2"/>
</dbReference>
<dbReference type="Gene3D" id="2.30.29.30">
    <property type="entry name" value="Pleckstrin-homology domain (PH domain)/Phosphotyrosine-binding domain (PTB)"/>
    <property type="match status" value="1"/>
</dbReference>
<dbReference type="FunFam" id="3.30.200.20:FF:000838">
    <property type="entry name" value="Non-specific serine/threonine protein kinase"/>
    <property type="match status" value="1"/>
</dbReference>
<keyword evidence="7" id="KW-0418">Kinase</keyword>
<dbReference type="PROSITE" id="PS50003">
    <property type="entry name" value="PH_DOMAIN"/>
    <property type="match status" value="1"/>
</dbReference>
<evidence type="ECO:0000259" key="10">
    <source>
        <dbReference type="PROSITE" id="PS50003"/>
    </source>
</evidence>
<dbReference type="CDD" id="cd01241">
    <property type="entry name" value="PH_PKB"/>
    <property type="match status" value="1"/>
</dbReference>
<dbReference type="Gene3D" id="3.30.200.20">
    <property type="entry name" value="Phosphorylase Kinase, domain 1"/>
    <property type="match status" value="2"/>
</dbReference>
<dbReference type="SMART" id="SM00133">
    <property type="entry name" value="S_TK_X"/>
    <property type="match status" value="1"/>
</dbReference>
<dbReference type="PROSITE" id="PS00107">
    <property type="entry name" value="PROTEIN_KINASE_ATP"/>
    <property type="match status" value="1"/>
</dbReference>
<dbReference type="Pfam" id="PF00433">
    <property type="entry name" value="Pkinase_C"/>
    <property type="match status" value="1"/>
</dbReference>
<evidence type="ECO:0000256" key="4">
    <source>
        <dbReference type="ARBA" id="ARBA00022553"/>
    </source>
</evidence>
<dbReference type="InterPro" id="IPR001849">
    <property type="entry name" value="PH_domain"/>
</dbReference>
<feature type="binding site" evidence="9">
    <location>
        <position position="191"/>
    </location>
    <ligand>
        <name>ATP</name>
        <dbReference type="ChEBI" id="CHEBI:30616"/>
    </ligand>
</feature>
<evidence type="ECO:0000256" key="9">
    <source>
        <dbReference type="PROSITE-ProRule" id="PRU10141"/>
    </source>
</evidence>
<accession>A0A8C3VXK4</accession>
<keyword evidence="8 9" id="KW-0067">ATP-binding</keyword>
<dbReference type="FunFam" id="1.10.510.10:FF:000512">
    <property type="entry name" value="AKT serine/threonine kinase 1"/>
    <property type="match status" value="1"/>
</dbReference>
<dbReference type="PROSITE" id="PS51285">
    <property type="entry name" value="AGC_KINASE_CTER"/>
    <property type="match status" value="1"/>
</dbReference>
<dbReference type="InterPro" id="IPR017892">
    <property type="entry name" value="Pkinase_C"/>
</dbReference>
<evidence type="ECO:0000256" key="5">
    <source>
        <dbReference type="ARBA" id="ARBA00022679"/>
    </source>
</evidence>
<dbReference type="SUPFAM" id="SSF50729">
    <property type="entry name" value="PH domain-like"/>
    <property type="match status" value="1"/>
</dbReference>
<evidence type="ECO:0000256" key="6">
    <source>
        <dbReference type="ARBA" id="ARBA00022741"/>
    </source>
</evidence>
<keyword evidence="3" id="KW-0723">Serine/threonine-protein kinase</keyword>
<evidence type="ECO:0000256" key="2">
    <source>
        <dbReference type="ARBA" id="ARBA00012513"/>
    </source>
</evidence>
<dbReference type="InterPro" id="IPR000719">
    <property type="entry name" value="Prot_kinase_dom"/>
</dbReference>
<dbReference type="Gene3D" id="1.10.510.10">
    <property type="entry name" value="Transferase(Phosphotransferase) domain 1"/>
    <property type="match status" value="2"/>
</dbReference>
<dbReference type="InterPro" id="IPR039026">
    <property type="entry name" value="PH_PKB"/>
</dbReference>
<gene>
    <name evidence="13" type="primary">AKT2</name>
</gene>